<gene>
    <name evidence="1" type="ORF">F5148DRAFT_1287579</name>
</gene>
<sequence>MLPQPPSPIVSSSSTLWATASKEWVIPAKPKPGRKPKKDSAPPSVQQNDVPDANGRRVQNRYMSSVDAFPNVLMTGRAAQRAFRERKQSLLAELQARIQLYEQGEVERNVAIQTVAKRLKEENDNLRSENAQLKEMIANYEREYSPPKPEENKRWRDDPSAPVDDQNLPKKKSKLDAIKSPSSLQVHTSNTMTLTTSSTPSQVSSLRSNISSEPGPSSLPSPAARADVMFPPASSTLENINIFNFPPDCKASAFNGIHSMGAFECGLCMDGTSCVCREMALNPPSTSFKAETTEPAPALVPVTLPPASQIGAQSILDNLPPYQPPVPLRRRPEVRPLRSFFPVVPLSGNLSQVTQTSQADCSGDPSNCLACADDVFGQAFCAAVGESLAAGGPCADCPRGTKCTDNASSNASREGGNRAEETIPTSDAWRRLKSHPNVSFADLTLLAEVVARRSKCTGPTVVISPPPGSVTPERAASPVAPSEVRPAATSDNDVILLSDPHALYHEKERERSACPSPELAPKEELIRCSRTRSVRKVHAAGVREALALLDSRFRGRCE</sequence>
<reference evidence="1" key="1">
    <citation type="submission" date="2021-03" db="EMBL/GenBank/DDBJ databases">
        <title>Evolutionary priming and transition to the ectomycorrhizal habit in an iconic lineage of mushroom-forming fungi: is preadaptation a requirement?</title>
        <authorList>
            <consortium name="DOE Joint Genome Institute"/>
            <person name="Looney B.P."/>
            <person name="Miyauchi S."/>
            <person name="Morin E."/>
            <person name="Drula E."/>
            <person name="Courty P.E."/>
            <person name="Chicoki N."/>
            <person name="Fauchery L."/>
            <person name="Kohler A."/>
            <person name="Kuo A."/>
            <person name="LaButti K."/>
            <person name="Pangilinan J."/>
            <person name="Lipzen A."/>
            <person name="Riley R."/>
            <person name="Andreopoulos W."/>
            <person name="He G."/>
            <person name="Johnson J."/>
            <person name="Barry K.W."/>
            <person name="Grigoriev I.V."/>
            <person name="Nagy L."/>
            <person name="Hibbett D."/>
            <person name="Henrissat B."/>
            <person name="Matheny P.B."/>
            <person name="Labbe J."/>
            <person name="Martin A.F."/>
        </authorList>
    </citation>
    <scope>NUCLEOTIDE SEQUENCE</scope>
    <source>
        <strain evidence="1">BPL698</strain>
    </source>
</reference>
<accession>A0ACC0U283</accession>
<comment type="caution">
    <text evidence="1">The sequence shown here is derived from an EMBL/GenBank/DDBJ whole genome shotgun (WGS) entry which is preliminary data.</text>
</comment>
<keyword evidence="2" id="KW-1185">Reference proteome</keyword>
<evidence type="ECO:0000313" key="2">
    <source>
        <dbReference type="Proteomes" id="UP001207468"/>
    </source>
</evidence>
<dbReference type="Proteomes" id="UP001207468">
    <property type="component" value="Unassembled WGS sequence"/>
</dbReference>
<organism evidence="1 2">
    <name type="scientific">Russula earlei</name>
    <dbReference type="NCBI Taxonomy" id="71964"/>
    <lineage>
        <taxon>Eukaryota</taxon>
        <taxon>Fungi</taxon>
        <taxon>Dikarya</taxon>
        <taxon>Basidiomycota</taxon>
        <taxon>Agaricomycotina</taxon>
        <taxon>Agaricomycetes</taxon>
        <taxon>Russulales</taxon>
        <taxon>Russulaceae</taxon>
        <taxon>Russula</taxon>
    </lineage>
</organism>
<evidence type="ECO:0000313" key="1">
    <source>
        <dbReference type="EMBL" id="KAI9457726.1"/>
    </source>
</evidence>
<protein>
    <submittedName>
        <fullName evidence="1">Uncharacterized protein</fullName>
    </submittedName>
</protein>
<proteinExistence type="predicted"/>
<name>A0ACC0U283_9AGAM</name>
<dbReference type="EMBL" id="JAGFNK010000217">
    <property type="protein sequence ID" value="KAI9457726.1"/>
    <property type="molecule type" value="Genomic_DNA"/>
</dbReference>